<feature type="active site" description="Proton donor" evidence="6">
    <location>
        <position position="309"/>
    </location>
</feature>
<organism evidence="9 10">
    <name type="scientific">[Myrmecia] bisecta</name>
    <dbReference type="NCBI Taxonomy" id="41462"/>
    <lineage>
        <taxon>Eukaryota</taxon>
        <taxon>Viridiplantae</taxon>
        <taxon>Chlorophyta</taxon>
        <taxon>core chlorophytes</taxon>
        <taxon>Trebouxiophyceae</taxon>
        <taxon>Trebouxiales</taxon>
        <taxon>Trebouxiaceae</taxon>
        <taxon>Myrmecia</taxon>
    </lineage>
</organism>
<dbReference type="Pfam" id="PF00728">
    <property type="entry name" value="Glyco_hydro_20"/>
    <property type="match status" value="1"/>
</dbReference>
<accession>A0AAW1Q3C0</accession>
<keyword evidence="3 5" id="KW-0378">Hydrolase</keyword>
<dbReference type="EMBL" id="JALJOR010000006">
    <property type="protein sequence ID" value="KAK9815323.1"/>
    <property type="molecule type" value="Genomic_DNA"/>
</dbReference>
<evidence type="ECO:0000313" key="10">
    <source>
        <dbReference type="Proteomes" id="UP001489004"/>
    </source>
</evidence>
<feature type="domain" description="Glycoside hydrolase family 20 catalytic" evidence="7">
    <location>
        <begin position="144"/>
        <end position="515"/>
    </location>
</feature>
<dbReference type="GO" id="GO:0030203">
    <property type="term" value="P:glycosaminoglycan metabolic process"/>
    <property type="evidence" value="ECO:0007669"/>
    <property type="project" value="TreeGrafter"/>
</dbReference>
<proteinExistence type="inferred from homology"/>
<dbReference type="InterPro" id="IPR025705">
    <property type="entry name" value="Beta_hexosaminidase_sua/sub"/>
</dbReference>
<dbReference type="AlphaFoldDB" id="A0AAW1Q3C0"/>
<evidence type="ECO:0000256" key="4">
    <source>
        <dbReference type="ARBA" id="ARBA00023295"/>
    </source>
</evidence>
<dbReference type="SUPFAM" id="SSF51445">
    <property type="entry name" value="(Trans)glycosidases"/>
    <property type="match status" value="1"/>
</dbReference>
<evidence type="ECO:0000256" key="5">
    <source>
        <dbReference type="PIRNR" id="PIRNR001093"/>
    </source>
</evidence>
<name>A0AAW1Q3C0_9CHLO</name>
<dbReference type="InterPro" id="IPR029018">
    <property type="entry name" value="Hex-like_dom2"/>
</dbReference>
<dbReference type="InterPro" id="IPR015882">
    <property type="entry name" value="HEX_bac_N"/>
</dbReference>
<keyword evidence="10" id="KW-1185">Reference proteome</keyword>
<dbReference type="InterPro" id="IPR017853">
    <property type="entry name" value="GH"/>
</dbReference>
<dbReference type="EC" id="3.2.1.52" evidence="5"/>
<evidence type="ECO:0000259" key="7">
    <source>
        <dbReference type="Pfam" id="PF00728"/>
    </source>
</evidence>
<comment type="similarity">
    <text evidence="2 5">Belongs to the glycosyl hydrolase 20 family.</text>
</comment>
<evidence type="ECO:0000313" key="9">
    <source>
        <dbReference type="EMBL" id="KAK9815323.1"/>
    </source>
</evidence>
<dbReference type="Gene3D" id="3.20.20.80">
    <property type="entry name" value="Glycosidases"/>
    <property type="match status" value="1"/>
</dbReference>
<dbReference type="CDD" id="cd06563">
    <property type="entry name" value="GH20_chitobiase-like"/>
    <property type="match status" value="1"/>
</dbReference>
<dbReference type="Pfam" id="PF02838">
    <property type="entry name" value="Glyco_hydro_20b"/>
    <property type="match status" value="1"/>
</dbReference>
<dbReference type="Proteomes" id="UP001489004">
    <property type="component" value="Unassembled WGS sequence"/>
</dbReference>
<dbReference type="InterPro" id="IPR015883">
    <property type="entry name" value="Glyco_hydro_20_cat"/>
</dbReference>
<keyword evidence="4 5" id="KW-0326">Glycosidase</keyword>
<dbReference type="PANTHER" id="PTHR22600">
    <property type="entry name" value="BETA-HEXOSAMINIDASE"/>
    <property type="match status" value="1"/>
</dbReference>
<dbReference type="PIRSF" id="PIRSF001093">
    <property type="entry name" value="B-hxosamndse_ab_euk"/>
    <property type="match status" value="1"/>
</dbReference>
<evidence type="ECO:0000256" key="3">
    <source>
        <dbReference type="ARBA" id="ARBA00022801"/>
    </source>
</evidence>
<dbReference type="Gene3D" id="3.30.379.10">
    <property type="entry name" value="Chitobiase/beta-hexosaminidase domain 2-like"/>
    <property type="match status" value="1"/>
</dbReference>
<evidence type="ECO:0000256" key="2">
    <source>
        <dbReference type="ARBA" id="ARBA00006285"/>
    </source>
</evidence>
<dbReference type="PRINTS" id="PR00738">
    <property type="entry name" value="GLHYDRLASE20"/>
</dbReference>
<protein>
    <recommendedName>
        <fullName evidence="5">Beta-hexosaminidase</fullName>
        <ecNumber evidence="5">3.2.1.52</ecNumber>
    </recommendedName>
</protein>
<gene>
    <name evidence="9" type="ORF">WJX72_001752</name>
</gene>
<evidence type="ECO:0000256" key="6">
    <source>
        <dbReference type="PIRSR" id="PIRSR001093-1"/>
    </source>
</evidence>
<comment type="caution">
    <text evidence="9">The sequence shown here is derived from an EMBL/GenBank/DDBJ whole genome shotgun (WGS) entry which is preliminary data.</text>
</comment>
<reference evidence="9 10" key="1">
    <citation type="journal article" date="2024" name="Nat. Commun.">
        <title>Phylogenomics reveals the evolutionary origins of lichenization in chlorophyte algae.</title>
        <authorList>
            <person name="Puginier C."/>
            <person name="Libourel C."/>
            <person name="Otte J."/>
            <person name="Skaloud P."/>
            <person name="Haon M."/>
            <person name="Grisel S."/>
            <person name="Petersen M."/>
            <person name="Berrin J.G."/>
            <person name="Delaux P.M."/>
            <person name="Dal Grande F."/>
            <person name="Keller J."/>
        </authorList>
    </citation>
    <scope>NUCLEOTIDE SEQUENCE [LARGE SCALE GENOMIC DNA]</scope>
    <source>
        <strain evidence="9 10">SAG 2043</strain>
    </source>
</reference>
<dbReference type="SUPFAM" id="SSF55545">
    <property type="entry name" value="beta-N-acetylhexosaminidase-like domain"/>
    <property type="match status" value="1"/>
</dbReference>
<evidence type="ECO:0000259" key="8">
    <source>
        <dbReference type="Pfam" id="PF02838"/>
    </source>
</evidence>
<dbReference type="GO" id="GO:0004563">
    <property type="term" value="F:beta-N-acetylhexosaminidase activity"/>
    <property type="evidence" value="ECO:0007669"/>
    <property type="project" value="UniProtKB-EC"/>
</dbReference>
<dbReference type="PANTHER" id="PTHR22600:SF57">
    <property type="entry name" value="BETA-N-ACETYLHEXOSAMINIDASE"/>
    <property type="match status" value="1"/>
</dbReference>
<dbReference type="GO" id="GO:0005975">
    <property type="term" value="P:carbohydrate metabolic process"/>
    <property type="evidence" value="ECO:0007669"/>
    <property type="project" value="InterPro"/>
</dbReference>
<dbReference type="GO" id="GO:0016020">
    <property type="term" value="C:membrane"/>
    <property type="evidence" value="ECO:0007669"/>
    <property type="project" value="TreeGrafter"/>
</dbReference>
<evidence type="ECO:0000256" key="1">
    <source>
        <dbReference type="ARBA" id="ARBA00001231"/>
    </source>
</evidence>
<feature type="domain" description="Beta-hexosaminidase bacterial type N-terminal" evidence="8">
    <location>
        <begin position="2"/>
        <end position="140"/>
    </location>
</feature>
<comment type="catalytic activity">
    <reaction evidence="1 5">
        <text>Hydrolysis of terminal non-reducing N-acetyl-D-hexosamine residues in N-acetyl-beta-D-hexosaminides.</text>
        <dbReference type="EC" id="3.2.1.52"/>
    </reaction>
</comment>
<sequence length="546" mass="60619">MAIIPMPAFAEQQPGQFTLPAQVVVTYDDEELANTADLLIKQLCSRLNLTAEAQPCAQPNHQSTTGPATIVLGLHPEGLASLEDLSNLDEAYDLTITPEGISIAAIHAHGVFNGVQSLLQLLPATPAGDSVTLDCLKIIDSPRFGWRGGMLDVGRHFFALPFIFKFLDLLAFYKFNIFHWHLTEDQGWRMEVKSHPKLTEMGAWRRTGETESYGGFYTQAEMKEVVAYAAERFIEVVPEVELPGHCGAALACYPHLSCSGEVAEVPRQWGVHEDVYCAGKEETFQFLETVLNETMAMFPCQYIHIGGDECPKVRWQSCPCCQKRIQDLGLEDEYELQSWFVSRINKFLKAAGKKLIGWDEILEGGLAEGATVMSWRGITGGVRAARAGHPVIMTPTSHCYFDYRQSLRADEPGAWYAMLPLEVVYSFDPVPPEPVDCATPMSHSSMDSSASDLNLNLNAASTGSLAGDWALEASHSDNILGGQANVWTEYISDQATVEYMTLPRLAAMAEALWSPKDMRDWEDFQARLRVHLRHYDAMGLTYRPLG</sequence>